<evidence type="ECO:0000313" key="4">
    <source>
        <dbReference type="Proteomes" id="UP000182977"/>
    </source>
</evidence>
<dbReference type="OrthoDB" id="9775082at2"/>
<dbReference type="RefSeq" id="WP_046771112.1">
    <property type="nucleotide sequence ID" value="NZ_LBMC01000039.1"/>
</dbReference>
<dbReference type="CDD" id="cd01097">
    <property type="entry name" value="Tetrahydromethanopterin_reductase"/>
    <property type="match status" value="1"/>
</dbReference>
<dbReference type="PANTHER" id="PTHR43244:SF1">
    <property type="entry name" value="5,10-METHYLENETETRAHYDROMETHANOPTERIN REDUCTASE"/>
    <property type="match status" value="1"/>
</dbReference>
<keyword evidence="4" id="KW-1185">Reference proteome</keyword>
<evidence type="ECO:0000259" key="2">
    <source>
        <dbReference type="Pfam" id="PF00296"/>
    </source>
</evidence>
<evidence type="ECO:0000313" key="3">
    <source>
        <dbReference type="EMBL" id="SDU84467.1"/>
    </source>
</evidence>
<reference evidence="4" key="1">
    <citation type="submission" date="2016-10" db="EMBL/GenBank/DDBJ databases">
        <authorList>
            <person name="Varghese N."/>
            <person name="Submissions S."/>
        </authorList>
    </citation>
    <scope>NUCLEOTIDE SEQUENCE [LARGE SCALE GENOMIC DNA]</scope>
    <source>
        <strain evidence="4">DSM 45079</strain>
    </source>
</reference>
<protein>
    <submittedName>
        <fullName evidence="3">Luciferase-like monooxygenase</fullName>
    </submittedName>
</protein>
<name>A0A1H2LU03_9ACTN</name>
<dbReference type="SUPFAM" id="SSF51679">
    <property type="entry name" value="Bacterial luciferase-like"/>
    <property type="match status" value="1"/>
</dbReference>
<keyword evidence="1" id="KW-0560">Oxidoreductase</keyword>
<keyword evidence="3" id="KW-0503">Monooxygenase</keyword>
<dbReference type="InterPro" id="IPR050564">
    <property type="entry name" value="F420-G6PD/mer"/>
</dbReference>
<organism evidence="3 4">
    <name type="scientific">Jiangella alkaliphila</name>
    <dbReference type="NCBI Taxonomy" id="419479"/>
    <lineage>
        <taxon>Bacteria</taxon>
        <taxon>Bacillati</taxon>
        <taxon>Actinomycetota</taxon>
        <taxon>Actinomycetes</taxon>
        <taxon>Jiangellales</taxon>
        <taxon>Jiangellaceae</taxon>
        <taxon>Jiangella</taxon>
    </lineage>
</organism>
<accession>A0A1H2LU03</accession>
<dbReference type="EMBL" id="LT629791">
    <property type="protein sequence ID" value="SDU84467.1"/>
    <property type="molecule type" value="Genomic_DNA"/>
</dbReference>
<evidence type="ECO:0000256" key="1">
    <source>
        <dbReference type="ARBA" id="ARBA00023002"/>
    </source>
</evidence>
<dbReference type="PANTHER" id="PTHR43244">
    <property type="match status" value="1"/>
</dbReference>
<dbReference type="AlphaFoldDB" id="A0A1H2LU03"/>
<dbReference type="GO" id="GO:0016705">
    <property type="term" value="F:oxidoreductase activity, acting on paired donors, with incorporation or reduction of molecular oxygen"/>
    <property type="evidence" value="ECO:0007669"/>
    <property type="project" value="InterPro"/>
</dbReference>
<feature type="domain" description="Luciferase-like" evidence="2">
    <location>
        <begin position="17"/>
        <end position="229"/>
    </location>
</feature>
<dbReference type="Proteomes" id="UP000182977">
    <property type="component" value="Chromosome I"/>
</dbReference>
<dbReference type="GO" id="GO:0004497">
    <property type="term" value="F:monooxygenase activity"/>
    <property type="evidence" value="ECO:0007669"/>
    <property type="project" value="UniProtKB-KW"/>
</dbReference>
<dbReference type="Pfam" id="PF00296">
    <property type="entry name" value="Bac_luciferase"/>
    <property type="match status" value="1"/>
</dbReference>
<proteinExistence type="predicted"/>
<sequence length="284" mass="29803">MTDYGHDLRFGVNVLPEAGRPEAVVGLARLADRAGADLVTFQDHPYHPGFLDTWTLLSFVAAHTTRVRLAGNVHPVPLRPPAVLARAAAGLDVLSGGRFELGLGAGGHWDAIEAMGGPRRTPGEAVDALEEAIAIVRATWAVDEPGGVHAGGRHYRVAGTARGPRPAHAMGIWLGAYGPRMLRLTGRLADGWLPSLPALEPGALAAGNAVIDEAAEEAGRDPAAIRRLLNLGGELPAERLAELALDDGVSTFILLTGDPRVVQRYVDETAPRVRALVAEARGAA</sequence>
<gene>
    <name evidence="3" type="ORF">SAMN04488563_6656</name>
</gene>
<dbReference type="Gene3D" id="3.20.20.30">
    <property type="entry name" value="Luciferase-like domain"/>
    <property type="match status" value="1"/>
</dbReference>
<dbReference type="InterPro" id="IPR036661">
    <property type="entry name" value="Luciferase-like_sf"/>
</dbReference>
<dbReference type="STRING" id="419479.SAMN04488563_6656"/>
<dbReference type="InterPro" id="IPR011251">
    <property type="entry name" value="Luciferase-like_dom"/>
</dbReference>